<proteinExistence type="predicted"/>
<comment type="caution">
    <text evidence="2">The sequence shown here is derived from an EMBL/GenBank/DDBJ whole genome shotgun (WGS) entry which is preliminary data.</text>
</comment>
<evidence type="ECO:0000313" key="2">
    <source>
        <dbReference type="EMBL" id="MCA9397449.1"/>
    </source>
</evidence>
<sequence>MGWLGWILGSNGSSSNTKVERSGGVKKTHHLSTAGGGSKQNHSHVIVRESGGRKTAHCVPHKNNRKK</sequence>
<reference evidence="2" key="2">
    <citation type="journal article" date="2021" name="Microbiome">
        <title>Successional dynamics and alternative stable states in a saline activated sludge microbial community over 9 years.</title>
        <authorList>
            <person name="Wang Y."/>
            <person name="Ye J."/>
            <person name="Ju F."/>
            <person name="Liu L."/>
            <person name="Boyd J.A."/>
            <person name="Deng Y."/>
            <person name="Parks D.H."/>
            <person name="Jiang X."/>
            <person name="Yin X."/>
            <person name="Woodcroft B.J."/>
            <person name="Tyson G.W."/>
            <person name="Hugenholtz P."/>
            <person name="Polz M.F."/>
            <person name="Zhang T."/>
        </authorList>
    </citation>
    <scope>NUCLEOTIDE SEQUENCE</scope>
    <source>
        <strain evidence="2">HKST-UBA02</strain>
    </source>
</reference>
<organism evidence="2 3">
    <name type="scientific">candidate division WWE3 bacterium</name>
    <dbReference type="NCBI Taxonomy" id="2053526"/>
    <lineage>
        <taxon>Bacteria</taxon>
        <taxon>Katanobacteria</taxon>
    </lineage>
</organism>
<feature type="compositionally biased region" description="Basic residues" evidence="1">
    <location>
        <begin position="54"/>
        <end position="67"/>
    </location>
</feature>
<reference evidence="2" key="1">
    <citation type="submission" date="2020-04" db="EMBL/GenBank/DDBJ databases">
        <authorList>
            <person name="Zhang T."/>
        </authorList>
    </citation>
    <scope>NUCLEOTIDE SEQUENCE</scope>
    <source>
        <strain evidence="2">HKST-UBA02</strain>
    </source>
</reference>
<gene>
    <name evidence="2" type="ORF">KC573_01355</name>
</gene>
<evidence type="ECO:0000256" key="1">
    <source>
        <dbReference type="SAM" id="MobiDB-lite"/>
    </source>
</evidence>
<accession>A0A955RW40</accession>
<feature type="region of interest" description="Disordered" evidence="1">
    <location>
        <begin position="1"/>
        <end position="67"/>
    </location>
</feature>
<name>A0A955RW40_UNCKA</name>
<protein>
    <submittedName>
        <fullName evidence="2">Uncharacterized protein</fullName>
    </submittedName>
</protein>
<dbReference type="AlphaFoldDB" id="A0A955RW40"/>
<dbReference type="EMBL" id="JAGQKY010000040">
    <property type="protein sequence ID" value="MCA9397449.1"/>
    <property type="molecule type" value="Genomic_DNA"/>
</dbReference>
<dbReference type="Proteomes" id="UP000699691">
    <property type="component" value="Unassembled WGS sequence"/>
</dbReference>
<evidence type="ECO:0000313" key="3">
    <source>
        <dbReference type="Proteomes" id="UP000699691"/>
    </source>
</evidence>